<evidence type="ECO:0000313" key="10">
    <source>
        <dbReference type="Proteomes" id="UP000515264"/>
    </source>
</evidence>
<dbReference type="PROSITE" id="PS50110">
    <property type="entry name" value="RESPONSE_REGULATORY"/>
    <property type="match status" value="1"/>
</dbReference>
<gene>
    <name evidence="9" type="primary">uvrY</name>
    <name evidence="9" type="ORF">Vspart_01538</name>
</gene>
<reference evidence="9 10" key="1">
    <citation type="journal article" date="2020" name="J. Nat. Prod.">
        <title>Genomics-Metabolomics Profiling Disclosed Marine Vibrio spartinae 3.6 as a Producer of a New Branched Side Chain Prodigiosin.</title>
        <authorList>
            <person name="Vitale G.A."/>
            <person name="Sciarretta M."/>
            <person name="Palma Esposito F."/>
            <person name="January G.G."/>
            <person name="Giaccio M."/>
            <person name="Bunk B."/>
            <person name="Sproer C."/>
            <person name="Bajerski F."/>
            <person name="Power D."/>
            <person name="Festa C."/>
            <person name="Monti M.C."/>
            <person name="D'Auria M.V."/>
            <person name="de Pascale D."/>
        </authorList>
    </citation>
    <scope>NUCLEOTIDE SEQUENCE [LARGE SCALE GENOMIC DNA]</scope>
    <source>
        <strain evidence="9 10">3.6</strain>
    </source>
</reference>
<protein>
    <submittedName>
        <fullName evidence="9">Response regulator UvrY</fullName>
    </submittedName>
</protein>
<keyword evidence="1 6" id="KW-0597">Phosphoprotein</keyword>
<dbReference type="Gene3D" id="3.40.50.2300">
    <property type="match status" value="1"/>
</dbReference>
<evidence type="ECO:0000256" key="2">
    <source>
        <dbReference type="ARBA" id="ARBA00023012"/>
    </source>
</evidence>
<dbReference type="Proteomes" id="UP000515264">
    <property type="component" value="Chromosome 1"/>
</dbReference>
<dbReference type="CDD" id="cd17535">
    <property type="entry name" value="REC_NarL-like"/>
    <property type="match status" value="1"/>
</dbReference>
<dbReference type="InterPro" id="IPR039420">
    <property type="entry name" value="WalR-like"/>
</dbReference>
<evidence type="ECO:0000256" key="6">
    <source>
        <dbReference type="PROSITE-ProRule" id="PRU00169"/>
    </source>
</evidence>
<name>A0ABX6QYF5_9VIBR</name>
<evidence type="ECO:0000256" key="1">
    <source>
        <dbReference type="ARBA" id="ARBA00022553"/>
    </source>
</evidence>
<organism evidence="9 10">
    <name type="scientific">Vibrio spartinae</name>
    <dbReference type="NCBI Taxonomy" id="1918945"/>
    <lineage>
        <taxon>Bacteria</taxon>
        <taxon>Pseudomonadati</taxon>
        <taxon>Pseudomonadota</taxon>
        <taxon>Gammaproteobacteria</taxon>
        <taxon>Vibrionales</taxon>
        <taxon>Vibrionaceae</taxon>
        <taxon>Vibrio</taxon>
    </lineage>
</organism>
<dbReference type="PRINTS" id="PR00038">
    <property type="entry name" value="HTHLUXR"/>
</dbReference>
<keyword evidence="2" id="KW-0902">Two-component regulatory system</keyword>
<dbReference type="InterPro" id="IPR058245">
    <property type="entry name" value="NreC/VraR/RcsB-like_REC"/>
</dbReference>
<evidence type="ECO:0000256" key="4">
    <source>
        <dbReference type="ARBA" id="ARBA00023125"/>
    </source>
</evidence>
<keyword evidence="3" id="KW-0805">Transcription regulation</keyword>
<feature type="modified residue" description="4-aspartylphosphate" evidence="6">
    <location>
        <position position="103"/>
    </location>
</feature>
<dbReference type="PANTHER" id="PTHR43214:SF3">
    <property type="entry name" value="RESPONSE REGULATOR UVRY"/>
    <property type="match status" value="1"/>
</dbReference>
<dbReference type="SUPFAM" id="SSF46894">
    <property type="entry name" value="C-terminal effector domain of the bipartite response regulators"/>
    <property type="match status" value="1"/>
</dbReference>
<dbReference type="SMART" id="SM00448">
    <property type="entry name" value="REC"/>
    <property type="match status" value="1"/>
</dbReference>
<proteinExistence type="predicted"/>
<dbReference type="PROSITE" id="PS00622">
    <property type="entry name" value="HTH_LUXR_1"/>
    <property type="match status" value="1"/>
</dbReference>
<keyword evidence="5" id="KW-0804">Transcription</keyword>
<sequence>MPRDKEVLAKAIVWAHSQGIVKVLGRHSCVCLIVLNQLDAEPIDCGDASLISVFLVDDHELVRTGIRRIIEDVRGMNVAGEADSGEQAVKWCRNHHVDVVLMDMNMPGIGGLEATKKILRYNPDIRIIVLTIHTENPFPTKVMQAGAAGYLSKGAGPDEMVNAIRVVHSGQRYISPEIAQQMALSQFSPASENPFADLSERELQIMMMITKGQKVTDISEQLNLSPKTVNSYRYRLFAKLDINGDVELTHLAIRHGMLDTETL</sequence>
<dbReference type="InterPro" id="IPR016032">
    <property type="entry name" value="Sig_transdc_resp-reg_C-effctor"/>
</dbReference>
<evidence type="ECO:0000313" key="9">
    <source>
        <dbReference type="EMBL" id="QMV14284.1"/>
    </source>
</evidence>
<dbReference type="CDD" id="cd06170">
    <property type="entry name" value="LuxR_C_like"/>
    <property type="match status" value="1"/>
</dbReference>
<dbReference type="Pfam" id="PF00196">
    <property type="entry name" value="GerE"/>
    <property type="match status" value="1"/>
</dbReference>
<dbReference type="SUPFAM" id="SSF52172">
    <property type="entry name" value="CheY-like"/>
    <property type="match status" value="1"/>
</dbReference>
<evidence type="ECO:0000259" key="7">
    <source>
        <dbReference type="PROSITE" id="PS50043"/>
    </source>
</evidence>
<dbReference type="InterPro" id="IPR001789">
    <property type="entry name" value="Sig_transdc_resp-reg_receiver"/>
</dbReference>
<dbReference type="InterPro" id="IPR000792">
    <property type="entry name" value="Tscrpt_reg_LuxR_C"/>
</dbReference>
<dbReference type="SMART" id="SM00421">
    <property type="entry name" value="HTH_LUXR"/>
    <property type="match status" value="1"/>
</dbReference>
<feature type="domain" description="HTH luxR-type" evidence="7">
    <location>
        <begin position="191"/>
        <end position="256"/>
    </location>
</feature>
<keyword evidence="4" id="KW-0238">DNA-binding</keyword>
<dbReference type="PANTHER" id="PTHR43214">
    <property type="entry name" value="TWO-COMPONENT RESPONSE REGULATOR"/>
    <property type="match status" value="1"/>
</dbReference>
<dbReference type="EMBL" id="CP046268">
    <property type="protein sequence ID" value="QMV14284.1"/>
    <property type="molecule type" value="Genomic_DNA"/>
</dbReference>
<keyword evidence="10" id="KW-1185">Reference proteome</keyword>
<dbReference type="InterPro" id="IPR011006">
    <property type="entry name" value="CheY-like_superfamily"/>
</dbReference>
<dbReference type="NCBIfam" id="NF007018">
    <property type="entry name" value="PRK09483.1"/>
    <property type="match status" value="1"/>
</dbReference>
<feature type="domain" description="Response regulatory" evidence="8">
    <location>
        <begin position="52"/>
        <end position="168"/>
    </location>
</feature>
<evidence type="ECO:0000259" key="8">
    <source>
        <dbReference type="PROSITE" id="PS50110"/>
    </source>
</evidence>
<accession>A0ABX6QYF5</accession>
<dbReference type="PROSITE" id="PS50043">
    <property type="entry name" value="HTH_LUXR_2"/>
    <property type="match status" value="1"/>
</dbReference>
<evidence type="ECO:0000256" key="5">
    <source>
        <dbReference type="ARBA" id="ARBA00023163"/>
    </source>
</evidence>
<dbReference type="Pfam" id="PF00072">
    <property type="entry name" value="Response_reg"/>
    <property type="match status" value="1"/>
</dbReference>
<evidence type="ECO:0000256" key="3">
    <source>
        <dbReference type="ARBA" id="ARBA00023015"/>
    </source>
</evidence>